<name>A0A6J4MMR1_9ACTN</name>
<sequence>MTQEPLLDAVEGTGPDGGGGLLGDVDFALAAYREDGAWQVQELPAQRADDLPTFAAELRRWPGEAGCLGMVSVDEDFFVVVRVAGAQVRVLLSDVTAATDWPLARSALVQLELPVPDDEDDPVPAGDPGIVADLGMPARDMGALLDDDDQYPDEALGEIARRLGFGELYDEVVGVPGGVAP</sequence>
<dbReference type="EMBL" id="CADCUH010000177">
    <property type="protein sequence ID" value="CAA9362299.1"/>
    <property type="molecule type" value="Genomic_DNA"/>
</dbReference>
<reference evidence="1" key="1">
    <citation type="submission" date="2020-02" db="EMBL/GenBank/DDBJ databases">
        <authorList>
            <person name="Meier V. D."/>
        </authorList>
    </citation>
    <scope>NUCLEOTIDE SEQUENCE</scope>
    <source>
        <strain evidence="1">AVDCRST_MAG36</strain>
    </source>
</reference>
<protein>
    <recommendedName>
        <fullName evidence="2">tRNA adenosine deaminase-associated protein</fullName>
    </recommendedName>
</protein>
<organism evidence="1">
    <name type="scientific">uncultured Nocardioidaceae bacterium</name>
    <dbReference type="NCBI Taxonomy" id="253824"/>
    <lineage>
        <taxon>Bacteria</taxon>
        <taxon>Bacillati</taxon>
        <taxon>Actinomycetota</taxon>
        <taxon>Actinomycetes</taxon>
        <taxon>Propionibacteriales</taxon>
        <taxon>Nocardioidaceae</taxon>
        <taxon>environmental samples</taxon>
    </lineage>
</organism>
<evidence type="ECO:0000313" key="1">
    <source>
        <dbReference type="EMBL" id="CAA9362299.1"/>
    </source>
</evidence>
<dbReference type="NCBIfam" id="TIGR03941">
    <property type="entry name" value="tRNA_deam_assoc"/>
    <property type="match status" value="1"/>
</dbReference>
<evidence type="ECO:0008006" key="2">
    <source>
        <dbReference type="Google" id="ProtNLM"/>
    </source>
</evidence>
<dbReference type="InterPro" id="IPR023869">
    <property type="entry name" value="tRNA_Adeno_NH3ase_assoc_put"/>
</dbReference>
<proteinExistence type="predicted"/>
<accession>A0A6J4MMR1</accession>
<dbReference type="AlphaFoldDB" id="A0A6J4MMR1"/>
<gene>
    <name evidence="1" type="ORF">AVDCRST_MAG36-2736</name>
</gene>